<name>A0A284RVD6_ARMOS</name>
<proteinExistence type="predicted"/>
<evidence type="ECO:0000313" key="3">
    <source>
        <dbReference type="EMBL" id="SJL12720.1"/>
    </source>
</evidence>
<dbReference type="Proteomes" id="UP000219338">
    <property type="component" value="Unassembled WGS sequence"/>
</dbReference>
<dbReference type="EMBL" id="FUEG01000018">
    <property type="protein sequence ID" value="SJL12720.1"/>
    <property type="molecule type" value="Genomic_DNA"/>
</dbReference>
<dbReference type="AlphaFoldDB" id="A0A284RVD6"/>
<keyword evidence="4" id="KW-1185">Reference proteome</keyword>
<dbReference type="Gene3D" id="3.40.50.2000">
    <property type="entry name" value="Glycogen Phosphorylase B"/>
    <property type="match status" value="1"/>
</dbReference>
<dbReference type="InterPro" id="IPR001296">
    <property type="entry name" value="Glyco_trans_1"/>
</dbReference>
<evidence type="ECO:0000313" key="4">
    <source>
        <dbReference type="Proteomes" id="UP000219338"/>
    </source>
</evidence>
<keyword evidence="1" id="KW-0328">Glycosyltransferase</keyword>
<sequence length="249" mass="28269">MTPPFLQQITRLSRFQCETGSLNWLLGDFDGIITTGARSYDAWVEENSIGKDGFPFYVVGKDTASTLRSIKSDANIRGEYSTTAELLADFILAMYKSKAALLFSELHGELVVEVVISFTHCHDGWRMYMLFRTHWYQSIFGLGRRSLVILCPIVVLSRLAYRKGIDLLVATAPHICSAFPNVRFVVGGDGPKLVDLLQMREKHNIQDRIELLGAIRPIDVRYVLMRGPNDFRVILGLVQFRPGSTHHYW</sequence>
<dbReference type="GO" id="GO:0033014">
    <property type="term" value="P:tetrapyrrole biosynthetic process"/>
    <property type="evidence" value="ECO:0007669"/>
    <property type="project" value="InterPro"/>
</dbReference>
<feature type="domain" description="Glycosyl transferase family 1" evidence="2">
    <location>
        <begin position="153"/>
        <end position="221"/>
    </location>
</feature>
<dbReference type="GO" id="GO:0017176">
    <property type="term" value="F:phosphatidylinositol N-acetylglucosaminyltransferase activity"/>
    <property type="evidence" value="ECO:0007669"/>
    <property type="project" value="TreeGrafter"/>
</dbReference>
<gene>
    <name evidence="3" type="ORF">ARMOST_16151</name>
</gene>
<dbReference type="GO" id="GO:0006506">
    <property type="term" value="P:GPI anchor biosynthetic process"/>
    <property type="evidence" value="ECO:0007669"/>
    <property type="project" value="TreeGrafter"/>
</dbReference>
<organism evidence="3 4">
    <name type="scientific">Armillaria ostoyae</name>
    <name type="common">Armillaria root rot fungus</name>
    <dbReference type="NCBI Taxonomy" id="47428"/>
    <lineage>
        <taxon>Eukaryota</taxon>
        <taxon>Fungi</taxon>
        <taxon>Dikarya</taxon>
        <taxon>Basidiomycota</taxon>
        <taxon>Agaricomycotina</taxon>
        <taxon>Agaricomycetes</taxon>
        <taxon>Agaricomycetidae</taxon>
        <taxon>Agaricales</taxon>
        <taxon>Marasmiineae</taxon>
        <taxon>Physalacriaceae</taxon>
        <taxon>Armillaria</taxon>
    </lineage>
</organism>
<dbReference type="SUPFAM" id="SSF53756">
    <property type="entry name" value="UDP-Glycosyltransferase/glycogen phosphorylase"/>
    <property type="match status" value="1"/>
</dbReference>
<reference evidence="4" key="1">
    <citation type="journal article" date="2017" name="Nat. Ecol. Evol.">
        <title>Genome expansion and lineage-specific genetic innovations in the forest pathogenic fungi Armillaria.</title>
        <authorList>
            <person name="Sipos G."/>
            <person name="Prasanna A.N."/>
            <person name="Walter M.C."/>
            <person name="O'Connor E."/>
            <person name="Balint B."/>
            <person name="Krizsan K."/>
            <person name="Kiss B."/>
            <person name="Hess J."/>
            <person name="Varga T."/>
            <person name="Slot J."/>
            <person name="Riley R."/>
            <person name="Boka B."/>
            <person name="Rigling D."/>
            <person name="Barry K."/>
            <person name="Lee J."/>
            <person name="Mihaltcheva S."/>
            <person name="LaButti K."/>
            <person name="Lipzen A."/>
            <person name="Waldron R."/>
            <person name="Moloney N.M."/>
            <person name="Sperisen C."/>
            <person name="Kredics L."/>
            <person name="Vagvoelgyi C."/>
            <person name="Patrignani A."/>
            <person name="Fitzpatrick D."/>
            <person name="Nagy I."/>
            <person name="Doyle S."/>
            <person name="Anderson J.B."/>
            <person name="Grigoriev I.V."/>
            <person name="Gueldener U."/>
            <person name="Muensterkoetter M."/>
            <person name="Nagy L.G."/>
        </authorList>
    </citation>
    <scope>NUCLEOTIDE SEQUENCE [LARGE SCALE GENOMIC DNA]</scope>
    <source>
        <strain evidence="4">C18/9</strain>
    </source>
</reference>
<dbReference type="GO" id="GO:0000506">
    <property type="term" value="C:glycosylphosphatidylinositol-N-acetylglucosaminyltransferase (GPI-GnT) complex"/>
    <property type="evidence" value="ECO:0007669"/>
    <property type="project" value="TreeGrafter"/>
</dbReference>
<dbReference type="OrthoDB" id="734129at2759"/>
<dbReference type="STRING" id="47428.A0A284RVD6"/>
<dbReference type="GO" id="GO:0004852">
    <property type="term" value="F:uroporphyrinogen-III synthase activity"/>
    <property type="evidence" value="ECO:0007669"/>
    <property type="project" value="InterPro"/>
</dbReference>
<dbReference type="Pfam" id="PF00534">
    <property type="entry name" value="Glycos_transf_1"/>
    <property type="match status" value="1"/>
</dbReference>
<protein>
    <recommendedName>
        <fullName evidence="2">Glycosyl transferase family 1 domain-containing protein</fullName>
    </recommendedName>
</protein>
<dbReference type="Gene3D" id="3.40.50.10090">
    <property type="match status" value="1"/>
</dbReference>
<keyword evidence="1" id="KW-0808">Transferase</keyword>
<dbReference type="PANTHER" id="PTHR45871">
    <property type="entry name" value="N-ACETYLGLUCOSAMINYL-PHOSPHATIDYLINOSITOL BIOSYNTHETIC PROTEIN"/>
    <property type="match status" value="1"/>
</dbReference>
<dbReference type="SUPFAM" id="SSF69618">
    <property type="entry name" value="HemD-like"/>
    <property type="match status" value="1"/>
</dbReference>
<accession>A0A284RVD6</accession>
<evidence type="ECO:0000256" key="1">
    <source>
        <dbReference type="ARBA" id="ARBA00022676"/>
    </source>
</evidence>
<dbReference type="PANTHER" id="PTHR45871:SF1">
    <property type="entry name" value="PHOSPHATIDYLINOSITOL N-ACETYLGLUCOSAMINYLTRANSFERASE SUBUNIT A"/>
    <property type="match status" value="1"/>
</dbReference>
<evidence type="ECO:0000259" key="2">
    <source>
        <dbReference type="Pfam" id="PF00534"/>
    </source>
</evidence>
<dbReference type="InterPro" id="IPR036108">
    <property type="entry name" value="4pyrrol_syn_uPrphyn_synt_sf"/>
</dbReference>